<feature type="active site" evidence="4">
    <location>
        <position position="141"/>
    </location>
</feature>
<dbReference type="NCBIfam" id="NF001159">
    <property type="entry name" value="PRK00150.1-3"/>
    <property type="match status" value="1"/>
</dbReference>
<protein>
    <recommendedName>
        <fullName evidence="4">Peptide deformylase</fullName>
        <shortName evidence="4">PDF</shortName>
        <ecNumber evidence="4">3.5.1.88</ecNumber>
    </recommendedName>
    <alternativeName>
        <fullName evidence="4">Polypeptide deformylase</fullName>
    </alternativeName>
</protein>
<dbReference type="RefSeq" id="WP_019244766.1">
    <property type="nucleotide sequence ID" value="NZ_CAPH01000003.1"/>
</dbReference>
<dbReference type="Proteomes" id="UP001059295">
    <property type="component" value="Chromosome"/>
</dbReference>
<name>A0ABY5V2E3_9BACT</name>
<evidence type="ECO:0000256" key="2">
    <source>
        <dbReference type="ARBA" id="ARBA00022723"/>
    </source>
</evidence>
<comment type="similarity">
    <text evidence="1 4">Belongs to the polypeptide deformylase family.</text>
</comment>
<feature type="binding site" evidence="4">
    <location>
        <position position="98"/>
    </location>
    <ligand>
        <name>Fe cation</name>
        <dbReference type="ChEBI" id="CHEBI:24875"/>
    </ligand>
</feature>
<evidence type="ECO:0000256" key="4">
    <source>
        <dbReference type="HAMAP-Rule" id="MF_00163"/>
    </source>
</evidence>
<evidence type="ECO:0000313" key="5">
    <source>
        <dbReference type="EMBL" id="UWN57799.1"/>
    </source>
</evidence>
<dbReference type="PIRSF" id="PIRSF004749">
    <property type="entry name" value="Pep_def"/>
    <property type="match status" value="1"/>
</dbReference>
<evidence type="ECO:0000256" key="3">
    <source>
        <dbReference type="ARBA" id="ARBA00022801"/>
    </source>
</evidence>
<dbReference type="Gene3D" id="3.90.45.10">
    <property type="entry name" value="Peptide deformylase"/>
    <property type="match status" value="1"/>
</dbReference>
<keyword evidence="4" id="KW-0408">Iron</keyword>
<feature type="binding site" evidence="4">
    <location>
        <position position="144"/>
    </location>
    <ligand>
        <name>Fe cation</name>
        <dbReference type="ChEBI" id="CHEBI:24875"/>
    </ligand>
</feature>
<feature type="binding site" evidence="4">
    <location>
        <position position="140"/>
    </location>
    <ligand>
        <name>Fe cation</name>
        <dbReference type="ChEBI" id="CHEBI:24875"/>
    </ligand>
</feature>
<evidence type="ECO:0000256" key="1">
    <source>
        <dbReference type="ARBA" id="ARBA00010759"/>
    </source>
</evidence>
<comment type="catalytic activity">
    <reaction evidence="4">
        <text>N-terminal N-formyl-L-methionyl-[peptide] + H2O = N-terminal L-methionyl-[peptide] + formate</text>
        <dbReference type="Rhea" id="RHEA:24420"/>
        <dbReference type="Rhea" id="RHEA-COMP:10639"/>
        <dbReference type="Rhea" id="RHEA-COMP:10640"/>
        <dbReference type="ChEBI" id="CHEBI:15377"/>
        <dbReference type="ChEBI" id="CHEBI:15740"/>
        <dbReference type="ChEBI" id="CHEBI:49298"/>
        <dbReference type="ChEBI" id="CHEBI:64731"/>
        <dbReference type="EC" id="3.5.1.88"/>
    </reaction>
</comment>
<keyword evidence="6" id="KW-1185">Reference proteome</keyword>
<dbReference type="HAMAP" id="MF_00163">
    <property type="entry name" value="Pep_deformylase"/>
    <property type="match status" value="1"/>
</dbReference>
<dbReference type="Pfam" id="PF01327">
    <property type="entry name" value="Pep_deformylase"/>
    <property type="match status" value="1"/>
</dbReference>
<keyword evidence="3 4" id="KW-0378">Hydrolase</keyword>
<organism evidence="5 6">
    <name type="scientific">Alistipes ihumii AP11</name>
    <dbReference type="NCBI Taxonomy" id="1211813"/>
    <lineage>
        <taxon>Bacteria</taxon>
        <taxon>Pseudomonadati</taxon>
        <taxon>Bacteroidota</taxon>
        <taxon>Bacteroidia</taxon>
        <taxon>Bacteroidales</taxon>
        <taxon>Rikenellaceae</taxon>
        <taxon>Alistipes</taxon>
    </lineage>
</organism>
<dbReference type="InterPro" id="IPR023635">
    <property type="entry name" value="Peptide_deformylase"/>
</dbReference>
<dbReference type="CDD" id="cd00487">
    <property type="entry name" value="Pep_deformylase"/>
    <property type="match status" value="1"/>
</dbReference>
<proteinExistence type="inferred from homology"/>
<comment type="cofactor">
    <cofactor evidence="4">
        <name>Fe(2+)</name>
        <dbReference type="ChEBI" id="CHEBI:29033"/>
    </cofactor>
    <text evidence="4">Binds 1 Fe(2+) ion.</text>
</comment>
<sequence>MFLPIYIYGSPVLRNESVDITKDYPDLDRFLADLWETMYEADGVGLAAPQVGRNIRVFVVDASVNADEDPRLAGFRKTFINARIYERSGEEVLYGEGCLSLPRLNEDVSRPERIRIRYVDEHFVEHDEEYDGFAARVIQHEYDHLDGKLFVDRLSPLRKTLIKGKLAAMAKGKYKAAYKTKLVRK</sequence>
<dbReference type="InterPro" id="IPR036821">
    <property type="entry name" value="Peptide_deformylase_sf"/>
</dbReference>
<dbReference type="PANTHER" id="PTHR10458">
    <property type="entry name" value="PEPTIDE DEFORMYLASE"/>
    <property type="match status" value="1"/>
</dbReference>
<dbReference type="NCBIfam" id="TIGR00079">
    <property type="entry name" value="pept_deformyl"/>
    <property type="match status" value="1"/>
</dbReference>
<dbReference type="SUPFAM" id="SSF56420">
    <property type="entry name" value="Peptide deformylase"/>
    <property type="match status" value="1"/>
</dbReference>
<dbReference type="EC" id="3.5.1.88" evidence="4"/>
<dbReference type="PRINTS" id="PR01576">
    <property type="entry name" value="PDEFORMYLASE"/>
</dbReference>
<dbReference type="GO" id="GO:0042586">
    <property type="term" value="F:peptide deformylase activity"/>
    <property type="evidence" value="ECO:0007669"/>
    <property type="project" value="UniProtKB-EC"/>
</dbReference>
<accession>A0ABY5V2E3</accession>
<keyword evidence="4" id="KW-0648">Protein biosynthesis</keyword>
<comment type="function">
    <text evidence="4">Removes the formyl group from the N-terminal Met of newly synthesized proteins. Requires at least a dipeptide for an efficient rate of reaction. N-terminal L-methionine is a prerequisite for activity but the enzyme has broad specificity at other positions.</text>
</comment>
<dbReference type="GeneID" id="82890707"/>
<gene>
    <name evidence="4 5" type="primary">def</name>
    <name evidence="5" type="ORF">NQ491_03195</name>
</gene>
<reference evidence="5" key="1">
    <citation type="journal article" date="2022" name="Cell">
        <title>Design, construction, and in vivo augmentation of a complex gut microbiome.</title>
        <authorList>
            <person name="Cheng A.G."/>
            <person name="Ho P.Y."/>
            <person name="Aranda-Diaz A."/>
            <person name="Jain S."/>
            <person name="Yu F.B."/>
            <person name="Meng X."/>
            <person name="Wang M."/>
            <person name="Iakiviak M."/>
            <person name="Nagashima K."/>
            <person name="Zhao A."/>
            <person name="Murugkar P."/>
            <person name="Patil A."/>
            <person name="Atabakhsh K."/>
            <person name="Weakley A."/>
            <person name="Yan J."/>
            <person name="Brumbaugh A.R."/>
            <person name="Higginbottom S."/>
            <person name="Dimas A."/>
            <person name="Shiver A.L."/>
            <person name="Deutschbauer A."/>
            <person name="Neff N."/>
            <person name="Sonnenburg J.L."/>
            <person name="Huang K.C."/>
            <person name="Fischbach M.A."/>
        </authorList>
    </citation>
    <scope>NUCLEOTIDE SEQUENCE</scope>
    <source>
        <strain evidence="5">AP11</strain>
    </source>
</reference>
<dbReference type="EMBL" id="CP102294">
    <property type="protein sequence ID" value="UWN57799.1"/>
    <property type="molecule type" value="Genomic_DNA"/>
</dbReference>
<evidence type="ECO:0000313" key="6">
    <source>
        <dbReference type="Proteomes" id="UP001059295"/>
    </source>
</evidence>
<keyword evidence="2 4" id="KW-0479">Metal-binding</keyword>
<dbReference type="PANTHER" id="PTHR10458:SF22">
    <property type="entry name" value="PEPTIDE DEFORMYLASE"/>
    <property type="match status" value="1"/>
</dbReference>